<sequence>MPSLDSQIFAAIQTTMEQSQVQSPAISVEKWDAMEAANDRELDDYCHEGGEFMSSALKTYVSQRALPRPIGSYDVIKKALFGQKTLDVLMHHAGVDVPSGRPTHLAAFCIFIGAALEELGHTVLTTWFDTTFGPLVTAAEEVFAAYYYMPYTFNKASKRIAEDDGENPHKRRRENPHRACDTTLDAIRKTQPRIKPTEQGRRDTEQNLKPYRPTPVHHPTPVRRPSFLSRAISRMDLST</sequence>
<dbReference type="Proteomes" id="UP001221757">
    <property type="component" value="Unassembled WGS sequence"/>
</dbReference>
<evidence type="ECO:0000313" key="3">
    <source>
        <dbReference type="Proteomes" id="UP001221757"/>
    </source>
</evidence>
<evidence type="ECO:0000256" key="1">
    <source>
        <dbReference type="SAM" id="MobiDB-lite"/>
    </source>
</evidence>
<evidence type="ECO:0000313" key="2">
    <source>
        <dbReference type="EMBL" id="KAJ7701816.1"/>
    </source>
</evidence>
<proteinExistence type="predicted"/>
<gene>
    <name evidence="2" type="ORF">B0H17DRAFT_1128046</name>
</gene>
<organism evidence="2 3">
    <name type="scientific">Mycena rosella</name>
    <name type="common">Pink bonnet</name>
    <name type="synonym">Agaricus rosellus</name>
    <dbReference type="NCBI Taxonomy" id="1033263"/>
    <lineage>
        <taxon>Eukaryota</taxon>
        <taxon>Fungi</taxon>
        <taxon>Dikarya</taxon>
        <taxon>Basidiomycota</taxon>
        <taxon>Agaricomycotina</taxon>
        <taxon>Agaricomycetes</taxon>
        <taxon>Agaricomycetidae</taxon>
        <taxon>Agaricales</taxon>
        <taxon>Marasmiineae</taxon>
        <taxon>Mycenaceae</taxon>
        <taxon>Mycena</taxon>
    </lineage>
</organism>
<name>A0AAD7E019_MYCRO</name>
<comment type="caution">
    <text evidence="2">The sequence shown here is derived from an EMBL/GenBank/DDBJ whole genome shotgun (WGS) entry which is preliminary data.</text>
</comment>
<dbReference type="AlphaFoldDB" id="A0AAD7E019"/>
<reference evidence="2" key="1">
    <citation type="submission" date="2023-03" db="EMBL/GenBank/DDBJ databases">
        <title>Massive genome expansion in bonnet fungi (Mycena s.s.) driven by repeated elements and novel gene families across ecological guilds.</title>
        <authorList>
            <consortium name="Lawrence Berkeley National Laboratory"/>
            <person name="Harder C.B."/>
            <person name="Miyauchi S."/>
            <person name="Viragh M."/>
            <person name="Kuo A."/>
            <person name="Thoen E."/>
            <person name="Andreopoulos B."/>
            <person name="Lu D."/>
            <person name="Skrede I."/>
            <person name="Drula E."/>
            <person name="Henrissat B."/>
            <person name="Morin E."/>
            <person name="Kohler A."/>
            <person name="Barry K."/>
            <person name="LaButti K."/>
            <person name="Morin E."/>
            <person name="Salamov A."/>
            <person name="Lipzen A."/>
            <person name="Mereny Z."/>
            <person name="Hegedus B."/>
            <person name="Baldrian P."/>
            <person name="Stursova M."/>
            <person name="Weitz H."/>
            <person name="Taylor A."/>
            <person name="Grigoriev I.V."/>
            <person name="Nagy L.G."/>
            <person name="Martin F."/>
            <person name="Kauserud H."/>
        </authorList>
    </citation>
    <scope>NUCLEOTIDE SEQUENCE</scope>
    <source>
        <strain evidence="2">CBHHK067</strain>
    </source>
</reference>
<accession>A0AAD7E019</accession>
<feature type="region of interest" description="Disordered" evidence="1">
    <location>
        <begin position="162"/>
        <end position="239"/>
    </location>
</feature>
<feature type="compositionally biased region" description="Basic and acidic residues" evidence="1">
    <location>
        <begin position="195"/>
        <end position="206"/>
    </location>
</feature>
<keyword evidence="3" id="KW-1185">Reference proteome</keyword>
<dbReference type="EMBL" id="JARKIE010000016">
    <property type="protein sequence ID" value="KAJ7701816.1"/>
    <property type="molecule type" value="Genomic_DNA"/>
</dbReference>
<protein>
    <submittedName>
        <fullName evidence="2">Uncharacterized protein</fullName>
    </submittedName>
</protein>